<comment type="caution">
    <text evidence="1">The sequence shown here is derived from an EMBL/GenBank/DDBJ whole genome shotgun (WGS) entry which is preliminary data.</text>
</comment>
<dbReference type="AlphaFoldDB" id="A0AAW2FLB6"/>
<dbReference type="Proteomes" id="UP001430953">
    <property type="component" value="Unassembled WGS sequence"/>
</dbReference>
<sequence>MEARKAAEEGEFSKDLLPFSDLTALWKNKMYKDSLNFIQEKCINHPHTANYYNIFLEKSRKPWFRGIKLPRRAIVSINRIRAGRTSLASDLHLIKILESPLCKCGMSEQTVNHMFWQCGLYKEKRASLTKFLYKGKNHGPFWIEEFLSSLDPEVLTEIANFILKIDIRI</sequence>
<evidence type="ECO:0000313" key="1">
    <source>
        <dbReference type="EMBL" id="KAL0114780.1"/>
    </source>
</evidence>
<name>A0AAW2FLB6_9HYME</name>
<keyword evidence="2" id="KW-1185">Reference proteome</keyword>
<protein>
    <recommendedName>
        <fullName evidence="3">Reverse transcriptase zinc-binding domain-containing protein</fullName>
    </recommendedName>
</protein>
<gene>
    <name evidence="1" type="ORF">PUN28_011826</name>
</gene>
<evidence type="ECO:0000313" key="2">
    <source>
        <dbReference type="Proteomes" id="UP001430953"/>
    </source>
</evidence>
<dbReference type="EMBL" id="JADYXP020000011">
    <property type="protein sequence ID" value="KAL0114780.1"/>
    <property type="molecule type" value="Genomic_DNA"/>
</dbReference>
<reference evidence="1 2" key="1">
    <citation type="submission" date="2023-03" db="EMBL/GenBank/DDBJ databases">
        <title>High recombination rates correlate with genetic variation in Cardiocondyla obscurior ants.</title>
        <authorList>
            <person name="Errbii M."/>
        </authorList>
    </citation>
    <scope>NUCLEOTIDE SEQUENCE [LARGE SCALE GENOMIC DNA]</scope>
    <source>
        <strain evidence="1">Alpha-2009</strain>
        <tissue evidence="1">Whole body</tissue>
    </source>
</reference>
<accession>A0AAW2FLB6</accession>
<evidence type="ECO:0008006" key="3">
    <source>
        <dbReference type="Google" id="ProtNLM"/>
    </source>
</evidence>
<organism evidence="1 2">
    <name type="scientific">Cardiocondyla obscurior</name>
    <dbReference type="NCBI Taxonomy" id="286306"/>
    <lineage>
        <taxon>Eukaryota</taxon>
        <taxon>Metazoa</taxon>
        <taxon>Ecdysozoa</taxon>
        <taxon>Arthropoda</taxon>
        <taxon>Hexapoda</taxon>
        <taxon>Insecta</taxon>
        <taxon>Pterygota</taxon>
        <taxon>Neoptera</taxon>
        <taxon>Endopterygota</taxon>
        <taxon>Hymenoptera</taxon>
        <taxon>Apocrita</taxon>
        <taxon>Aculeata</taxon>
        <taxon>Formicoidea</taxon>
        <taxon>Formicidae</taxon>
        <taxon>Myrmicinae</taxon>
        <taxon>Cardiocondyla</taxon>
    </lineage>
</organism>
<proteinExistence type="predicted"/>